<feature type="transmembrane region" description="Helical" evidence="1">
    <location>
        <begin position="298"/>
        <end position="317"/>
    </location>
</feature>
<feature type="transmembrane region" description="Helical" evidence="1">
    <location>
        <begin position="116"/>
        <end position="137"/>
    </location>
</feature>
<protein>
    <submittedName>
        <fullName evidence="2">Uncharacterized protein</fullName>
    </submittedName>
</protein>
<accession>A0A0E2H7G2</accession>
<keyword evidence="1" id="KW-0812">Transmembrane</keyword>
<dbReference type="AlphaFoldDB" id="A0A0E2H7G2"/>
<name>A0A0E2H7G2_9FIRM</name>
<dbReference type="HOGENOM" id="CLU_056517_1_0_9"/>
<proteinExistence type="predicted"/>
<feature type="transmembrane region" description="Helical" evidence="1">
    <location>
        <begin position="210"/>
        <end position="231"/>
    </location>
</feature>
<dbReference type="CDD" id="cd21416">
    <property type="entry name" value="HDC_protein"/>
    <property type="match status" value="1"/>
</dbReference>
<feature type="transmembrane region" description="Helical" evidence="1">
    <location>
        <begin position="324"/>
        <end position="345"/>
    </location>
</feature>
<feature type="transmembrane region" description="Helical" evidence="1">
    <location>
        <begin position="143"/>
        <end position="167"/>
    </location>
</feature>
<feature type="transmembrane region" description="Helical" evidence="1">
    <location>
        <begin position="237"/>
        <end position="257"/>
    </location>
</feature>
<feature type="transmembrane region" description="Helical" evidence="1">
    <location>
        <begin position="88"/>
        <end position="109"/>
    </location>
</feature>
<dbReference type="EMBL" id="AGYR01000041">
    <property type="protein sequence ID" value="ENZ11890.1"/>
    <property type="molecule type" value="Genomic_DNA"/>
</dbReference>
<dbReference type="PATRIC" id="fig|999408.3.peg.4135"/>
<keyword evidence="1" id="KW-0472">Membrane</keyword>
<keyword evidence="1" id="KW-1133">Transmembrane helix</keyword>
<dbReference type="InterPro" id="IPR049576">
    <property type="entry name" value="HDC-like"/>
</dbReference>
<evidence type="ECO:0000313" key="2">
    <source>
        <dbReference type="EMBL" id="ENZ11890.1"/>
    </source>
</evidence>
<dbReference type="Proteomes" id="UP000013085">
    <property type="component" value="Unassembled WGS sequence"/>
</dbReference>
<gene>
    <name evidence="2" type="ORF">HMPREF1090_03871</name>
</gene>
<feature type="transmembrane region" description="Helical" evidence="1">
    <location>
        <begin position="27"/>
        <end position="48"/>
    </location>
</feature>
<evidence type="ECO:0000256" key="1">
    <source>
        <dbReference type="SAM" id="Phobius"/>
    </source>
</evidence>
<organism evidence="2 3">
    <name type="scientific">[Clostridium] clostridioforme 90A8</name>
    <dbReference type="NCBI Taxonomy" id="999408"/>
    <lineage>
        <taxon>Bacteria</taxon>
        <taxon>Bacillati</taxon>
        <taxon>Bacillota</taxon>
        <taxon>Clostridia</taxon>
        <taxon>Lachnospirales</taxon>
        <taxon>Lachnospiraceae</taxon>
        <taxon>Enterocloster</taxon>
    </lineage>
</organism>
<reference evidence="2 3" key="1">
    <citation type="submission" date="2013-01" db="EMBL/GenBank/DDBJ databases">
        <title>The Genome Sequence of Clostridium clostridioforme 90A8.</title>
        <authorList>
            <consortium name="The Broad Institute Genome Sequencing Platform"/>
            <person name="Earl A."/>
            <person name="Ward D."/>
            <person name="Feldgarden M."/>
            <person name="Gevers D."/>
            <person name="Courvalin P."/>
            <person name="Lambert T."/>
            <person name="Walker B."/>
            <person name="Young S.K."/>
            <person name="Zeng Q."/>
            <person name="Gargeya S."/>
            <person name="Fitzgerald M."/>
            <person name="Haas B."/>
            <person name="Abouelleil A."/>
            <person name="Alvarado L."/>
            <person name="Arachchi H.M."/>
            <person name="Berlin A.M."/>
            <person name="Chapman S.B."/>
            <person name="Dewar J."/>
            <person name="Goldberg J."/>
            <person name="Griggs A."/>
            <person name="Gujja S."/>
            <person name="Hansen M."/>
            <person name="Howarth C."/>
            <person name="Imamovic A."/>
            <person name="Larimer J."/>
            <person name="McCowan C."/>
            <person name="Murphy C."/>
            <person name="Neiman D."/>
            <person name="Pearson M."/>
            <person name="Priest M."/>
            <person name="Roberts A."/>
            <person name="Saif S."/>
            <person name="Shea T."/>
            <person name="Sisk P."/>
            <person name="Sykes S."/>
            <person name="Wortman J."/>
            <person name="Nusbaum C."/>
            <person name="Birren B."/>
        </authorList>
    </citation>
    <scope>NUCLEOTIDE SEQUENCE [LARGE SCALE GENOMIC DNA]</scope>
    <source>
        <strain evidence="2 3">90A8</strain>
    </source>
</reference>
<evidence type="ECO:0000313" key="3">
    <source>
        <dbReference type="Proteomes" id="UP000013085"/>
    </source>
</evidence>
<feature type="transmembrane region" description="Helical" evidence="1">
    <location>
        <begin position="365"/>
        <end position="390"/>
    </location>
</feature>
<feature type="transmembrane region" description="Helical" evidence="1">
    <location>
        <begin position="269"/>
        <end position="292"/>
    </location>
</feature>
<sequence length="393" mass="41936">MPGITALTILLTIYGAGEMIAKKTKAVFSTVLGIAILLLIGFWTGILPETIFSDCGVDKFGNIIAGILITSLGTTIDFEELKRQWKVVLVSLMGVLGAVAGFYVAGSLLGMKEMAIAGAPVFAGGSAATLIMTTALNERSMELAGTFCIVLYVMQKFIGVPAASFFLRREARSFRKNSDNIRLYRNKTKEEEEIIELQSGKKFLSLPRSFARPSVFLAKLAVSAMISYYLAEMTGGAVHYFVMCLIIGIILFSLGFLDKYILQKTQANGVITFLVTIIIFSNLASTTPAQVLEVLEPLTVLSLSGVAGVAAAGMAGARLFRMGTGLAISLGISCTFGFPTTMLMPQEVAQAIGETEEEKTAIENYLLPKMLTAGLVTVTIVSVLIAGVAVNSL</sequence>
<comment type="caution">
    <text evidence="2">The sequence shown here is derived from an EMBL/GenBank/DDBJ whole genome shotgun (WGS) entry which is preliminary data.</text>
</comment>